<proteinExistence type="predicted"/>
<dbReference type="RefSeq" id="WP_343973476.1">
    <property type="nucleotide sequence ID" value="NZ_BAAAJG010000004.1"/>
</dbReference>
<evidence type="ECO:0000313" key="1">
    <source>
        <dbReference type="EMBL" id="MFD1531295.1"/>
    </source>
</evidence>
<comment type="caution">
    <text evidence="1">The sequence shown here is derived from an EMBL/GenBank/DDBJ whole genome shotgun (WGS) entry which is preliminary data.</text>
</comment>
<sequence length="69" mass="7520">MSITCISDGLSHAVRDTEIASANSYQNGYYSAVCGHVVTPASMVAPDGQPCRVCAERDPGHEHRCRERR</sequence>
<accession>A0ABW4FL33</accession>
<protein>
    <submittedName>
        <fullName evidence="1">Uncharacterized protein</fullName>
    </submittedName>
</protein>
<dbReference type="EMBL" id="JBHUCP010000010">
    <property type="protein sequence ID" value="MFD1531295.1"/>
    <property type="molecule type" value="Genomic_DNA"/>
</dbReference>
<gene>
    <name evidence="1" type="ORF">ACFSCY_17805</name>
</gene>
<reference evidence="2" key="1">
    <citation type="journal article" date="2019" name="Int. J. Syst. Evol. Microbiol.">
        <title>The Global Catalogue of Microorganisms (GCM) 10K type strain sequencing project: providing services to taxonomists for standard genome sequencing and annotation.</title>
        <authorList>
            <consortium name="The Broad Institute Genomics Platform"/>
            <consortium name="The Broad Institute Genome Sequencing Center for Infectious Disease"/>
            <person name="Wu L."/>
            <person name="Ma J."/>
        </authorList>
    </citation>
    <scope>NUCLEOTIDE SEQUENCE [LARGE SCALE GENOMIC DNA]</scope>
    <source>
        <strain evidence="2">JCM 12165</strain>
    </source>
</reference>
<organism evidence="1 2">
    <name type="scientific">Pseudonocardia aurantiaca</name>
    <dbReference type="NCBI Taxonomy" id="75290"/>
    <lineage>
        <taxon>Bacteria</taxon>
        <taxon>Bacillati</taxon>
        <taxon>Actinomycetota</taxon>
        <taxon>Actinomycetes</taxon>
        <taxon>Pseudonocardiales</taxon>
        <taxon>Pseudonocardiaceae</taxon>
        <taxon>Pseudonocardia</taxon>
    </lineage>
</organism>
<dbReference type="Proteomes" id="UP001597145">
    <property type="component" value="Unassembled WGS sequence"/>
</dbReference>
<keyword evidence="2" id="KW-1185">Reference proteome</keyword>
<name>A0ABW4FL33_9PSEU</name>
<evidence type="ECO:0000313" key="2">
    <source>
        <dbReference type="Proteomes" id="UP001597145"/>
    </source>
</evidence>